<comment type="caution">
    <text evidence="1">The sequence shown here is derived from an EMBL/GenBank/DDBJ whole genome shotgun (WGS) entry which is preliminary data.</text>
</comment>
<dbReference type="RefSeq" id="WP_203746814.1">
    <property type="nucleotide sequence ID" value="NZ_BONF01000017.1"/>
</dbReference>
<keyword evidence="2" id="KW-1185">Reference proteome</keyword>
<evidence type="ECO:0000313" key="2">
    <source>
        <dbReference type="Proteomes" id="UP000601223"/>
    </source>
</evidence>
<reference evidence="1 2" key="1">
    <citation type="submission" date="2021-01" db="EMBL/GenBank/DDBJ databases">
        <title>Whole genome shotgun sequence of Catellatospora bangladeshensis NBRC 107357.</title>
        <authorList>
            <person name="Komaki H."/>
            <person name="Tamura T."/>
        </authorList>
    </citation>
    <scope>NUCLEOTIDE SEQUENCE [LARGE SCALE GENOMIC DNA]</scope>
    <source>
        <strain evidence="1 2">NBRC 107357</strain>
    </source>
</reference>
<proteinExistence type="predicted"/>
<dbReference type="Proteomes" id="UP000601223">
    <property type="component" value="Unassembled WGS sequence"/>
</dbReference>
<gene>
    <name evidence="1" type="ORF">Cba03nite_33990</name>
</gene>
<organism evidence="1 2">
    <name type="scientific">Catellatospora bangladeshensis</name>
    <dbReference type="NCBI Taxonomy" id="310355"/>
    <lineage>
        <taxon>Bacteria</taxon>
        <taxon>Bacillati</taxon>
        <taxon>Actinomycetota</taxon>
        <taxon>Actinomycetes</taxon>
        <taxon>Micromonosporales</taxon>
        <taxon>Micromonosporaceae</taxon>
        <taxon>Catellatospora</taxon>
    </lineage>
</organism>
<evidence type="ECO:0000313" key="1">
    <source>
        <dbReference type="EMBL" id="GIF82050.1"/>
    </source>
</evidence>
<dbReference type="EMBL" id="BONF01000017">
    <property type="protein sequence ID" value="GIF82050.1"/>
    <property type="molecule type" value="Genomic_DNA"/>
</dbReference>
<accession>A0A8J3JNB6</accession>
<sequence>MPQIVTVCLPAGPDKPAVRLGHEAKTAYIRALSASTPATIAVASPDYANNPYPHFVHTANRRSRGELFAPREHLAAGGPVRLLNLGWMAQHNATVHRRRWHVWRQVVQGTRDAQPLWRFVDRHLTTPKRGYSLEQAHRDFRAQPRIAAMEIYNNSGRAVTPLPLDHLEAFQVGCEAYVELGYHTAVPGNAMVALGGQIFECRPNQPLSQLWEFMKFAAIAMRQMSPDDCMVALLEH</sequence>
<name>A0A8J3JNB6_9ACTN</name>
<protein>
    <submittedName>
        <fullName evidence="1">Uncharacterized protein</fullName>
    </submittedName>
</protein>
<dbReference type="AlphaFoldDB" id="A0A8J3JNB6"/>